<dbReference type="InterPro" id="IPR050918">
    <property type="entry name" value="CNF-like_PLA2_Inhibitor"/>
</dbReference>
<evidence type="ECO:0000256" key="2">
    <source>
        <dbReference type="ARBA" id="ARBA00022525"/>
    </source>
</evidence>
<evidence type="ECO:0000313" key="4">
    <source>
        <dbReference type="EMBL" id="KAF5904185.1"/>
    </source>
</evidence>
<proteinExistence type="predicted"/>
<reference evidence="4" key="1">
    <citation type="submission" date="2020-07" db="EMBL/GenBank/DDBJ databases">
        <title>Clarias magur genome sequencing, assembly and annotation.</title>
        <authorList>
            <person name="Kushwaha B."/>
            <person name="Kumar R."/>
            <person name="Das P."/>
            <person name="Joshi C.G."/>
            <person name="Kumar D."/>
            <person name="Nagpure N.S."/>
            <person name="Pandey M."/>
            <person name="Agarwal S."/>
            <person name="Srivastava S."/>
            <person name="Singh M."/>
            <person name="Sahoo L."/>
            <person name="Jayasankar P."/>
            <person name="Meher P.K."/>
            <person name="Koringa P.G."/>
            <person name="Iquebal M.A."/>
            <person name="Das S.P."/>
            <person name="Bit A."/>
            <person name="Patnaik S."/>
            <person name="Patel N."/>
            <person name="Shah T.M."/>
            <person name="Hinsu A."/>
            <person name="Jena J.K."/>
        </authorList>
    </citation>
    <scope>NUCLEOTIDE SEQUENCE</scope>
    <source>
        <strain evidence="4">CIFAMagur01</strain>
        <tissue evidence="4">Testis</tissue>
    </source>
</reference>
<comment type="caution">
    <text evidence="4">The sequence shown here is derived from an EMBL/GenBank/DDBJ whole genome shotgun (WGS) entry which is preliminary data.</text>
</comment>
<evidence type="ECO:0000313" key="5">
    <source>
        <dbReference type="Proteomes" id="UP000727407"/>
    </source>
</evidence>
<dbReference type="EMBL" id="QNUK01000062">
    <property type="protein sequence ID" value="KAF5904185.1"/>
    <property type="molecule type" value="Genomic_DNA"/>
</dbReference>
<organism evidence="4 5">
    <name type="scientific">Clarias magur</name>
    <name type="common">Asian catfish</name>
    <name type="synonym">Macropteronotus magur</name>
    <dbReference type="NCBI Taxonomy" id="1594786"/>
    <lineage>
        <taxon>Eukaryota</taxon>
        <taxon>Metazoa</taxon>
        <taxon>Chordata</taxon>
        <taxon>Craniata</taxon>
        <taxon>Vertebrata</taxon>
        <taxon>Euteleostomi</taxon>
        <taxon>Actinopterygii</taxon>
        <taxon>Neopterygii</taxon>
        <taxon>Teleostei</taxon>
        <taxon>Ostariophysi</taxon>
        <taxon>Siluriformes</taxon>
        <taxon>Clariidae</taxon>
        <taxon>Clarias</taxon>
    </lineage>
</organism>
<dbReference type="Gene3D" id="2.10.60.10">
    <property type="entry name" value="CD59"/>
    <property type="match status" value="2"/>
</dbReference>
<dbReference type="InterPro" id="IPR016054">
    <property type="entry name" value="LY6_UPA_recep-like"/>
</dbReference>
<dbReference type="InterPro" id="IPR045860">
    <property type="entry name" value="Snake_toxin-like_sf"/>
</dbReference>
<keyword evidence="5" id="KW-1185">Reference proteome</keyword>
<dbReference type="GO" id="GO:0005576">
    <property type="term" value="C:extracellular region"/>
    <property type="evidence" value="ECO:0007669"/>
    <property type="project" value="UniProtKB-SubCell"/>
</dbReference>
<dbReference type="AlphaFoldDB" id="A0A8J4XFA7"/>
<dbReference type="SUPFAM" id="SSF57302">
    <property type="entry name" value="Snake toxin-like"/>
    <property type="match status" value="1"/>
</dbReference>
<comment type="subcellular location">
    <subcellularLocation>
        <location evidence="1">Secreted</location>
    </subcellularLocation>
</comment>
<protein>
    <submittedName>
        <fullName evidence="4">Urokinase plasminogen activator surface receptor-like</fullName>
    </submittedName>
</protein>
<accession>A0A8J4XFA7</accession>
<dbReference type="PANTHER" id="PTHR20914">
    <property type="entry name" value="LY6/PLAUR DOMAIN-CONTAINING PROTEIN 8"/>
    <property type="match status" value="1"/>
</dbReference>
<keyword evidence="4" id="KW-0675">Receptor</keyword>
<evidence type="ECO:0000259" key="3">
    <source>
        <dbReference type="SMART" id="SM00134"/>
    </source>
</evidence>
<dbReference type="Pfam" id="PF00021">
    <property type="entry name" value="UPAR_LY6"/>
    <property type="match status" value="2"/>
</dbReference>
<evidence type="ECO:0000256" key="1">
    <source>
        <dbReference type="ARBA" id="ARBA00004613"/>
    </source>
</evidence>
<sequence length="119" mass="12485">LSLTCQECNLLTGNCEQTTCADQCITSTTSVSVSGIKSPDVTMKTCGAPEQCASGSMNLGLMKMTINSKCCKTDDCNSQTLPALPRQAPNGKMCYTCEGDSCSTTVNCEGNEDRCISAT</sequence>
<dbReference type="PANTHER" id="PTHR20914:SF9">
    <property type="entry name" value="COILED, ISOFORM A"/>
    <property type="match status" value="1"/>
</dbReference>
<feature type="non-terminal residue" evidence="4">
    <location>
        <position position="1"/>
    </location>
</feature>
<name>A0A8J4XFA7_CLAMG</name>
<dbReference type="SMART" id="SM00134">
    <property type="entry name" value="LU"/>
    <property type="match status" value="1"/>
</dbReference>
<gene>
    <name evidence="4" type="ORF">DAT39_006112</name>
</gene>
<keyword evidence="2" id="KW-0964">Secreted</keyword>
<dbReference type="OrthoDB" id="5945173at2759"/>
<feature type="non-terminal residue" evidence="4">
    <location>
        <position position="119"/>
    </location>
</feature>
<feature type="domain" description="UPAR/Ly6" evidence="3">
    <location>
        <begin position="3"/>
        <end position="91"/>
    </location>
</feature>
<dbReference type="Proteomes" id="UP000727407">
    <property type="component" value="Unassembled WGS sequence"/>
</dbReference>